<reference evidence="5" key="3">
    <citation type="journal article" date="2019" name="Int. J. Syst. Evol. Microbiol.">
        <title>The Global Catalogue of Microorganisms (GCM) 10K type strain sequencing project: providing services to taxonomists for standard genome sequencing and annotation.</title>
        <authorList>
            <consortium name="The Broad Institute Genomics Platform"/>
            <consortium name="The Broad Institute Genome Sequencing Center for Infectious Disease"/>
            <person name="Wu L."/>
            <person name="Ma J."/>
        </authorList>
    </citation>
    <scope>NUCLEOTIDE SEQUENCE [LARGE SCALE GENOMIC DNA]</scope>
    <source>
        <strain evidence="5">CCM 8490</strain>
    </source>
</reference>
<evidence type="ECO:0000313" key="2">
    <source>
        <dbReference type="EMBL" id="GGG47234.1"/>
    </source>
</evidence>
<dbReference type="Proteomes" id="UP000658202">
    <property type="component" value="Unassembled WGS sequence"/>
</dbReference>
<proteinExistence type="predicted"/>
<organism evidence="3 4">
    <name type="scientific">Epilithonimonas arachidiradicis</name>
    <dbReference type="NCBI Taxonomy" id="1617282"/>
    <lineage>
        <taxon>Bacteria</taxon>
        <taxon>Pseudomonadati</taxon>
        <taxon>Bacteroidota</taxon>
        <taxon>Flavobacteriia</taxon>
        <taxon>Flavobacteriales</taxon>
        <taxon>Weeksellaceae</taxon>
        <taxon>Chryseobacterium group</taxon>
        <taxon>Epilithonimonas</taxon>
    </lineage>
</organism>
<dbReference type="Pfam" id="PF11363">
    <property type="entry name" value="DUF3164"/>
    <property type="match status" value="1"/>
</dbReference>
<keyword evidence="5" id="KW-1185">Reference proteome</keyword>
<protein>
    <submittedName>
        <fullName evidence="3">Uncharacterized protein DUF3164</fullName>
    </submittedName>
</protein>
<name>A0A420DEG9_9FLAO</name>
<reference evidence="3 4" key="2">
    <citation type="submission" date="2018-09" db="EMBL/GenBank/DDBJ databases">
        <title>Genomic Encyclopedia of Archaeal and Bacterial Type Strains, Phase II (KMG-II): from individual species to whole genera.</title>
        <authorList>
            <person name="Goeker M."/>
        </authorList>
    </citation>
    <scope>NUCLEOTIDE SEQUENCE [LARGE SCALE GENOMIC DNA]</scope>
    <source>
        <strain evidence="3 4">DSM 27620</strain>
    </source>
</reference>
<dbReference type="EMBL" id="BMCW01000001">
    <property type="protein sequence ID" value="GGG47234.1"/>
    <property type="molecule type" value="Genomic_DNA"/>
</dbReference>
<evidence type="ECO:0000256" key="1">
    <source>
        <dbReference type="SAM" id="Coils"/>
    </source>
</evidence>
<sequence>MTTIDIAQLTPEQLENIQAQLETKKKEAKAKLHEDKKILKGLKNDFVLANVDFFIDKRNDVEERIVKMFQDLQSIIKLDAEIFGDKKAEQDSYSHTLEDGSAYMQIGWNVSPTFNGTEAHGINQLKEFMAGLAGNTDNEKLLMKFLNIALKTDSKGDYNPKAVRALDQLRAEANSEVFSSAMDIINEAMIDIRTSRYVRGYKMVDFGDGIMKRVNFKFSID</sequence>
<comment type="caution">
    <text evidence="3">The sequence shown here is derived from an EMBL/GenBank/DDBJ whole genome shotgun (WGS) entry which is preliminary data.</text>
</comment>
<keyword evidence="1" id="KW-0175">Coiled coil</keyword>
<dbReference type="AlphaFoldDB" id="A0A420DEG9"/>
<evidence type="ECO:0000313" key="3">
    <source>
        <dbReference type="EMBL" id="RKE90037.1"/>
    </source>
</evidence>
<reference evidence="2" key="1">
    <citation type="journal article" date="2014" name="Int. J. Syst. Evol. Microbiol.">
        <title>Complete genome of a new Firmicutes species belonging to the dominant human colonic microbiota ('Ruminococcus bicirculans') reveals two chromosomes and a selective capacity to utilize plant glucans.</title>
        <authorList>
            <consortium name="NISC Comparative Sequencing Program"/>
            <person name="Wegmann U."/>
            <person name="Louis P."/>
            <person name="Goesmann A."/>
            <person name="Henrissat B."/>
            <person name="Duncan S.H."/>
            <person name="Flint H.J."/>
        </authorList>
    </citation>
    <scope>NUCLEOTIDE SEQUENCE</scope>
    <source>
        <strain evidence="2">CCM 8490</strain>
    </source>
</reference>
<evidence type="ECO:0000313" key="4">
    <source>
        <dbReference type="Proteomes" id="UP000285906"/>
    </source>
</evidence>
<dbReference type="Proteomes" id="UP000285906">
    <property type="component" value="Unassembled WGS sequence"/>
</dbReference>
<gene>
    <name evidence="3" type="ORF">BXY58_0622</name>
    <name evidence="2" type="ORF">GCM10007332_05940</name>
</gene>
<dbReference type="OrthoDB" id="1362414at2"/>
<dbReference type="InterPro" id="IPR021505">
    <property type="entry name" value="Phage_B3_Orf6"/>
</dbReference>
<feature type="coiled-coil region" evidence="1">
    <location>
        <begin position="14"/>
        <end position="45"/>
    </location>
</feature>
<dbReference type="EMBL" id="RAQH01000001">
    <property type="protein sequence ID" value="RKE90037.1"/>
    <property type="molecule type" value="Genomic_DNA"/>
</dbReference>
<accession>A0A420DEG9</accession>
<dbReference type="RefSeq" id="WP_120212313.1">
    <property type="nucleotide sequence ID" value="NZ_BMCW01000001.1"/>
</dbReference>
<reference evidence="2" key="4">
    <citation type="submission" date="2024-05" db="EMBL/GenBank/DDBJ databases">
        <authorList>
            <person name="Sun Q."/>
            <person name="Sedlacek I."/>
        </authorList>
    </citation>
    <scope>NUCLEOTIDE SEQUENCE</scope>
    <source>
        <strain evidence="2">CCM 8490</strain>
    </source>
</reference>
<evidence type="ECO:0000313" key="5">
    <source>
        <dbReference type="Proteomes" id="UP000658202"/>
    </source>
</evidence>